<dbReference type="InterPro" id="IPR029058">
    <property type="entry name" value="AB_hydrolase_fold"/>
</dbReference>
<proteinExistence type="predicted"/>
<evidence type="ECO:0000259" key="1">
    <source>
        <dbReference type="Pfam" id="PF12697"/>
    </source>
</evidence>
<sequence>MAFAPRAARTTLKALSVVAPPLAAELGFRLWRHLGTPESVRAHDADVHARAERGILDLAGTPVTTYTWGDGPEVVLLVHGWRSRASRFSAVVRELESPGRTIVAFDAPGNGDSAGNRVTVLEYAQVIARLSARYGGFDTIVAHSFGVLATFLAVREGALAGRIVSISGVHDVDEIMDEFTRLAGLTGRARTGLRSRIERRTFPQVPDIWRRFVAELDPADTRTPVLVVHDSRDPVVDPRQSELIAEAHNGPTRVISTDGLGHVRILSDAAVLGEIARFADAPSADGRREPLVVDRL</sequence>
<reference evidence="2" key="2">
    <citation type="submission" date="2020-09" db="EMBL/GenBank/DDBJ databases">
        <authorList>
            <person name="Sun Q."/>
            <person name="Zhou Y."/>
        </authorList>
    </citation>
    <scope>NUCLEOTIDE SEQUENCE</scope>
    <source>
        <strain evidence="2">CGMCC 1.16548</strain>
    </source>
</reference>
<protein>
    <recommendedName>
        <fullName evidence="1">AB hydrolase-1 domain-containing protein</fullName>
    </recommendedName>
</protein>
<dbReference type="Pfam" id="PF12697">
    <property type="entry name" value="Abhydrolase_6"/>
    <property type="match status" value="1"/>
</dbReference>
<dbReference type="SUPFAM" id="SSF53474">
    <property type="entry name" value="alpha/beta-Hydrolases"/>
    <property type="match status" value="1"/>
</dbReference>
<evidence type="ECO:0000313" key="3">
    <source>
        <dbReference type="Proteomes" id="UP000617531"/>
    </source>
</evidence>
<comment type="caution">
    <text evidence="2">The sequence shown here is derived from an EMBL/GenBank/DDBJ whole genome shotgun (WGS) entry which is preliminary data.</text>
</comment>
<dbReference type="Gene3D" id="3.40.50.1820">
    <property type="entry name" value="alpha/beta hydrolase"/>
    <property type="match status" value="1"/>
</dbReference>
<dbReference type="AlphaFoldDB" id="A0A8J3GMQ3"/>
<evidence type="ECO:0000313" key="2">
    <source>
        <dbReference type="EMBL" id="GHF04221.1"/>
    </source>
</evidence>
<name>A0A8J3GMQ3_9MICO</name>
<dbReference type="GO" id="GO:0003824">
    <property type="term" value="F:catalytic activity"/>
    <property type="evidence" value="ECO:0007669"/>
    <property type="project" value="UniProtKB-ARBA"/>
</dbReference>
<gene>
    <name evidence="2" type="ORF">GCM10011600_00650</name>
</gene>
<dbReference type="RefSeq" id="WP_191281407.1">
    <property type="nucleotide sequence ID" value="NZ_BNAI01000001.1"/>
</dbReference>
<dbReference type="Proteomes" id="UP000617531">
    <property type="component" value="Unassembled WGS sequence"/>
</dbReference>
<feature type="domain" description="AB hydrolase-1" evidence="1">
    <location>
        <begin position="75"/>
        <end position="270"/>
    </location>
</feature>
<accession>A0A8J3GMQ3</accession>
<dbReference type="InterPro" id="IPR000073">
    <property type="entry name" value="AB_hydrolase_1"/>
</dbReference>
<keyword evidence="3" id="KW-1185">Reference proteome</keyword>
<dbReference type="EMBL" id="BNAI01000001">
    <property type="protein sequence ID" value="GHF04221.1"/>
    <property type="molecule type" value="Genomic_DNA"/>
</dbReference>
<organism evidence="2 3">
    <name type="scientific">Pseudolysinimonas yzui</name>
    <dbReference type="NCBI Taxonomy" id="2708254"/>
    <lineage>
        <taxon>Bacteria</taxon>
        <taxon>Bacillati</taxon>
        <taxon>Actinomycetota</taxon>
        <taxon>Actinomycetes</taxon>
        <taxon>Micrococcales</taxon>
        <taxon>Microbacteriaceae</taxon>
        <taxon>Pseudolysinimonas</taxon>
    </lineage>
</organism>
<reference evidence="2" key="1">
    <citation type="journal article" date="2014" name="Int. J. Syst. Evol. Microbiol.">
        <title>Complete genome sequence of Corynebacterium casei LMG S-19264T (=DSM 44701T), isolated from a smear-ripened cheese.</title>
        <authorList>
            <consortium name="US DOE Joint Genome Institute (JGI-PGF)"/>
            <person name="Walter F."/>
            <person name="Albersmeier A."/>
            <person name="Kalinowski J."/>
            <person name="Ruckert C."/>
        </authorList>
    </citation>
    <scope>NUCLEOTIDE SEQUENCE</scope>
    <source>
        <strain evidence="2">CGMCC 1.16548</strain>
    </source>
</reference>